<accession>A0A6C0BIP7</accession>
<reference evidence="2" key="1">
    <citation type="journal article" date="2020" name="Nature">
        <title>Giant virus diversity and host interactions through global metagenomics.</title>
        <authorList>
            <person name="Schulz F."/>
            <person name="Roux S."/>
            <person name="Paez-Espino D."/>
            <person name="Jungbluth S."/>
            <person name="Walsh D.A."/>
            <person name="Denef V.J."/>
            <person name="McMahon K.D."/>
            <person name="Konstantinidis K.T."/>
            <person name="Eloe-Fadrosh E.A."/>
            <person name="Kyrpides N.C."/>
            <person name="Woyke T."/>
        </authorList>
    </citation>
    <scope>NUCLEOTIDE SEQUENCE</scope>
    <source>
        <strain evidence="2">GVMAG-M-3300013285-6</strain>
    </source>
</reference>
<dbReference type="EMBL" id="MN739166">
    <property type="protein sequence ID" value="QHS91892.1"/>
    <property type="molecule type" value="Genomic_DNA"/>
</dbReference>
<organism evidence="2">
    <name type="scientific">viral metagenome</name>
    <dbReference type="NCBI Taxonomy" id="1070528"/>
    <lineage>
        <taxon>unclassified sequences</taxon>
        <taxon>metagenomes</taxon>
        <taxon>organismal metagenomes</taxon>
    </lineage>
</organism>
<keyword evidence="1" id="KW-1133">Transmembrane helix</keyword>
<feature type="transmembrane region" description="Helical" evidence="1">
    <location>
        <begin position="20"/>
        <end position="39"/>
    </location>
</feature>
<name>A0A6C0BIP7_9ZZZZ</name>
<dbReference type="AlphaFoldDB" id="A0A6C0BIP7"/>
<dbReference type="InterPro" id="IPR043929">
    <property type="entry name" value="DUF5755"/>
</dbReference>
<keyword evidence="1" id="KW-0472">Membrane</keyword>
<protein>
    <submittedName>
        <fullName evidence="2">Uncharacterized protein</fullName>
    </submittedName>
</protein>
<keyword evidence="1" id="KW-0812">Transmembrane</keyword>
<dbReference type="Pfam" id="PF19059">
    <property type="entry name" value="DUF5755"/>
    <property type="match status" value="1"/>
</dbReference>
<sequence length="202" mass="22251">MARNRNVNSGGSCPPGVFCLSPGFLILLGLLAALLIFFLRPFSIVIPPVPPQATQVPVQVSVVNEKGDDRYTRAPRPLRFWDNGPEYPVRGSLPGLGVFNQPTQGLPETYQSMGVLQTDNGQILPLYGRRTAYSSNRYNYYTRTDTNNPVPLPIHYKRRDCQDSNGCDELFSGETIKILPTGGTATATIYQFDGPLYVPGLL</sequence>
<evidence type="ECO:0000313" key="2">
    <source>
        <dbReference type="EMBL" id="QHS91892.1"/>
    </source>
</evidence>
<proteinExistence type="predicted"/>
<evidence type="ECO:0000256" key="1">
    <source>
        <dbReference type="SAM" id="Phobius"/>
    </source>
</evidence>